<evidence type="ECO:0000313" key="3">
    <source>
        <dbReference type="EMBL" id="SVB27708.1"/>
    </source>
</evidence>
<reference evidence="3" key="1">
    <citation type="submission" date="2018-05" db="EMBL/GenBank/DDBJ databases">
        <authorList>
            <person name="Lanie J.A."/>
            <person name="Ng W.-L."/>
            <person name="Kazmierczak K.M."/>
            <person name="Andrzejewski T.M."/>
            <person name="Davidsen T.M."/>
            <person name="Wayne K.J."/>
            <person name="Tettelin H."/>
            <person name="Glass J.I."/>
            <person name="Rusch D."/>
            <person name="Podicherti R."/>
            <person name="Tsui H.-C.T."/>
            <person name="Winkler M.E."/>
        </authorList>
    </citation>
    <scope>NUCLEOTIDE SEQUENCE</scope>
</reference>
<dbReference type="SUPFAM" id="SSF48403">
    <property type="entry name" value="Ankyrin repeat"/>
    <property type="match status" value="1"/>
</dbReference>
<dbReference type="Gene3D" id="2.60.40.1190">
    <property type="match status" value="1"/>
</dbReference>
<dbReference type="EMBL" id="UINC01035388">
    <property type="protein sequence ID" value="SVB27708.1"/>
    <property type="molecule type" value="Genomic_DNA"/>
</dbReference>
<dbReference type="AlphaFoldDB" id="A0A382CNA1"/>
<dbReference type="Pfam" id="PF12796">
    <property type="entry name" value="Ank_2"/>
    <property type="match status" value="1"/>
</dbReference>
<name>A0A382CNA1_9ZZZZ</name>
<dbReference type="InterPro" id="IPR002110">
    <property type="entry name" value="Ankyrin_rpt"/>
</dbReference>
<feature type="non-terminal residue" evidence="3">
    <location>
        <position position="409"/>
    </location>
</feature>
<keyword evidence="1" id="KW-0677">Repeat</keyword>
<organism evidence="3">
    <name type="scientific">marine metagenome</name>
    <dbReference type="NCBI Taxonomy" id="408172"/>
    <lineage>
        <taxon>unclassified sequences</taxon>
        <taxon>metagenomes</taxon>
        <taxon>ecological metagenomes</taxon>
    </lineage>
</organism>
<protein>
    <submittedName>
        <fullName evidence="3">Uncharacterized protein</fullName>
    </submittedName>
</protein>
<gene>
    <name evidence="3" type="ORF">METZ01_LOCUS180562</name>
</gene>
<evidence type="ECO:0000256" key="1">
    <source>
        <dbReference type="ARBA" id="ARBA00022737"/>
    </source>
</evidence>
<dbReference type="PRINTS" id="PR01415">
    <property type="entry name" value="ANKYRIN"/>
</dbReference>
<sequence length="409" mass="46773">MFRYPSYFFLCLPFWWIVSAQAGPELPIWAAASWRNDIVTVRAHIDDGTNIDTVDDWTGKTALHYAAEYGHLEITELLLSNGANVNRRDDDKATPLHFAAMGGFEEVVVLLLANGAEVNASDKAKERPMDGAVFFGHMNVANVLKDHFILKEFTLEPNYFSLEVAAFKPGHYGFLRKKKLFGPRELQVMSSEDLIQWRTLKILDTSKPPLIFRQRRTRTRDGRFKINHRFYRVEPYIEPSLRSPNRIDIFYETFQASWLSQTNELFKGNLDIKSNKLVQGNFVTNPGFEVVSEGQRAQRTYLSSDVTYAQFAEYNEGSWDGETDHSVSIAVGWREEGVHLIVEVDDDMHHHTKKEAEEGDAVKVLFADANRENVTGEYLFSLLEPHQGNDFLYSMHMLGDTVNGSRVGY</sequence>
<proteinExistence type="predicted"/>
<dbReference type="PANTHER" id="PTHR24171">
    <property type="entry name" value="ANKYRIN REPEAT DOMAIN-CONTAINING PROTEIN 39-RELATED"/>
    <property type="match status" value="1"/>
</dbReference>
<evidence type="ECO:0000256" key="2">
    <source>
        <dbReference type="ARBA" id="ARBA00023043"/>
    </source>
</evidence>
<dbReference type="InterPro" id="IPR036770">
    <property type="entry name" value="Ankyrin_rpt-contain_sf"/>
</dbReference>
<keyword evidence="2" id="KW-0040">ANK repeat</keyword>
<dbReference type="Gene3D" id="1.25.40.20">
    <property type="entry name" value="Ankyrin repeat-containing domain"/>
    <property type="match status" value="1"/>
</dbReference>
<dbReference type="PROSITE" id="PS50088">
    <property type="entry name" value="ANK_REPEAT"/>
    <property type="match status" value="2"/>
</dbReference>
<dbReference type="PROSITE" id="PS50297">
    <property type="entry name" value="ANK_REP_REGION"/>
    <property type="match status" value="2"/>
</dbReference>
<dbReference type="SMART" id="SM00248">
    <property type="entry name" value="ANK"/>
    <property type="match status" value="2"/>
</dbReference>
<accession>A0A382CNA1</accession>